<evidence type="ECO:0000256" key="2">
    <source>
        <dbReference type="ARBA" id="ARBA00006914"/>
    </source>
</evidence>
<dbReference type="PANTHER" id="PTHR23077:SF9">
    <property type="entry name" value="PEROXISOMAL ATPASE PEX6"/>
    <property type="match status" value="1"/>
</dbReference>
<evidence type="ECO:0000256" key="11">
    <source>
        <dbReference type="SAM" id="MobiDB-lite"/>
    </source>
</evidence>
<comment type="catalytic activity">
    <reaction evidence="10">
        <text>ATP + H2O = ADP + phosphate + H(+)</text>
        <dbReference type="Rhea" id="RHEA:13065"/>
        <dbReference type="ChEBI" id="CHEBI:15377"/>
        <dbReference type="ChEBI" id="CHEBI:15378"/>
        <dbReference type="ChEBI" id="CHEBI:30616"/>
        <dbReference type="ChEBI" id="CHEBI:43474"/>
        <dbReference type="ChEBI" id="CHEBI:456216"/>
    </reaction>
    <physiologicalReaction direction="left-to-right" evidence="10">
        <dbReference type="Rhea" id="RHEA:13066"/>
    </physiologicalReaction>
</comment>
<sequence>MFRRDVSLSVQVTISQVDTPEDVAQLSEDVWESLADSTDRASRFAVAISPLTNGNTWAAESSQRTLTCWCTIDDKVDGLVLPKSYETQRALLLPICETSSRKHEATHRIRLVTPTPLSSLTIMASSSFAYHAYSEHAAKVQNHVFQTDDILHVGQTLESLQRKDKLCFEECPETLGPLRYTILTTEPAEGFFQEGFTKLIIIGSENAASPDQQLSEDGNDSSDEDVVIDERFLATSLTGTSYSFESHEPNGLGQQNGTTKFTAEAIWDLSADSNDTSIYVGTQDLGELGLLSGDWAIIRPENQSQSRLARVFALDSFDRPSKNCLVPGILLHNLVKSSLSAEYNKLQILPSLYGSRKPPVPLAQSITIARVASPISIKRSYETSFHRSLQQYFQTDAKLVKKGDIIAVTIDPMERLGLGEVDNSNPVSENGKQTTADEFPLSPRTPDTMVYFVVTNVEHDVAHSTNVAVTRDQYLDATVGELGCWVNPEVTRIVQEGVEHARPPTFAAAKDRNSVDTDPTFKTLYHLVAAALSRRAADFHLPLTVLLEGGRGIGKLTRVVAVAQTLGLHVMEANCYDVLGESAVQTEAILQTRFDNACACSPCILVLRHLHAFNQSSQSNGFQPVSEMLTRCMEKLRENWLATTYPVVVVATTSASDQIPVQTLALFKHRVVFESPADEERRRILETLLKRTTLQQDISLDELATETAAFLAGDLFDLVLSATNASARRLLSQRLLTSPSSSELVVASQDFTQALKSARASFSESIGAPQIPAVSWDDVGGLASVKENILDTIQLPLEHPELFSGGLKKRSGILLYGPPGTGKTLLAKAVATSFALNFFSVKGPELLNMYIGESEANVRRVFQRAKDARPCVIFFDELDSIAPKRGNHGDSGGVMDRIVSQLLAELDGVASGDAGSDIFVIGATNRPDLLDPALLRPGRFDRLLYLGVSETKAAQLDILQALTRKFKLHPDLQLELVAEACTFNFTGADFYALCADSLLKAMSRKAAEIDERIARLNETQELEGHPYPLTPQYYLAELASPTEIDVLVTQEDFDSALRSLVPSVSPAEMEHYRRVQRQFSANDDSNGKDSDEE</sequence>
<dbReference type="Pfam" id="PF23315">
    <property type="entry name" value="PEX6_4th"/>
    <property type="match status" value="1"/>
</dbReference>
<dbReference type="GO" id="GO:0005524">
    <property type="term" value="F:ATP binding"/>
    <property type="evidence" value="ECO:0007669"/>
    <property type="project" value="UniProtKB-KW"/>
</dbReference>
<feature type="region of interest" description="Disordered" evidence="11">
    <location>
        <begin position="419"/>
        <end position="440"/>
    </location>
</feature>
<dbReference type="PROSITE" id="PS00674">
    <property type="entry name" value="AAA"/>
    <property type="match status" value="1"/>
</dbReference>
<proteinExistence type="inferred from homology"/>
<dbReference type="AlphaFoldDB" id="A0AAW0GK97"/>
<evidence type="ECO:0000256" key="10">
    <source>
        <dbReference type="ARBA" id="ARBA00048778"/>
    </source>
</evidence>
<evidence type="ECO:0000259" key="12">
    <source>
        <dbReference type="SMART" id="SM00382"/>
    </source>
</evidence>
<dbReference type="InterPro" id="IPR003960">
    <property type="entry name" value="ATPase_AAA_CS"/>
</dbReference>
<dbReference type="GO" id="GO:0016887">
    <property type="term" value="F:ATP hydrolysis activity"/>
    <property type="evidence" value="ECO:0007669"/>
    <property type="project" value="InterPro"/>
</dbReference>
<keyword evidence="4" id="KW-0547">Nucleotide-binding</keyword>
<dbReference type="Gene3D" id="1.10.8.60">
    <property type="match status" value="2"/>
</dbReference>
<dbReference type="Pfam" id="PF00004">
    <property type="entry name" value="AAA"/>
    <property type="match status" value="2"/>
</dbReference>
<evidence type="ECO:0000313" key="14">
    <source>
        <dbReference type="Proteomes" id="UP001385951"/>
    </source>
</evidence>
<dbReference type="InterPro" id="IPR050168">
    <property type="entry name" value="AAA_ATPase_domain"/>
</dbReference>
<feature type="domain" description="AAA+ ATPase" evidence="12">
    <location>
        <begin position="541"/>
        <end position="677"/>
    </location>
</feature>
<dbReference type="Gene3D" id="3.40.50.300">
    <property type="entry name" value="P-loop containing nucleotide triphosphate hydrolases"/>
    <property type="match status" value="2"/>
</dbReference>
<dbReference type="GO" id="GO:0005778">
    <property type="term" value="C:peroxisomal membrane"/>
    <property type="evidence" value="ECO:0007669"/>
    <property type="project" value="TreeGrafter"/>
</dbReference>
<keyword evidence="5" id="KW-0378">Hydrolase</keyword>
<evidence type="ECO:0000313" key="13">
    <source>
        <dbReference type="EMBL" id="KAK7693082.1"/>
    </source>
</evidence>
<keyword evidence="6" id="KW-0067">ATP-binding</keyword>
<evidence type="ECO:0000256" key="4">
    <source>
        <dbReference type="ARBA" id="ARBA00022741"/>
    </source>
</evidence>
<comment type="similarity">
    <text evidence="2">Belongs to the AAA ATPase family.</text>
</comment>
<dbReference type="InterPro" id="IPR027417">
    <property type="entry name" value="P-loop_NTPase"/>
</dbReference>
<reference evidence="13 14" key="1">
    <citation type="submission" date="2022-09" db="EMBL/GenBank/DDBJ databases">
        <authorList>
            <person name="Palmer J.M."/>
        </authorList>
    </citation>
    <scope>NUCLEOTIDE SEQUENCE [LARGE SCALE GENOMIC DNA]</scope>
    <source>
        <strain evidence="13 14">DSM 7382</strain>
    </source>
</reference>
<keyword evidence="14" id="KW-1185">Reference proteome</keyword>
<accession>A0AAW0GK97</accession>
<evidence type="ECO:0000256" key="6">
    <source>
        <dbReference type="ARBA" id="ARBA00022840"/>
    </source>
</evidence>
<dbReference type="InterPro" id="IPR056995">
    <property type="entry name" value="PEX6_4th_dom"/>
</dbReference>
<evidence type="ECO:0000256" key="5">
    <source>
        <dbReference type="ARBA" id="ARBA00022801"/>
    </source>
</evidence>
<name>A0AAW0GK97_9APHY</name>
<dbReference type="SMART" id="SM00382">
    <property type="entry name" value="AAA"/>
    <property type="match status" value="2"/>
</dbReference>
<evidence type="ECO:0000256" key="1">
    <source>
        <dbReference type="ARBA" id="ARBA00004370"/>
    </source>
</evidence>
<dbReference type="FunFam" id="1.10.8.60:FF:000039">
    <property type="entry name" value="peroxisome biogenesis factor 6"/>
    <property type="match status" value="1"/>
</dbReference>
<dbReference type="InterPro" id="IPR003593">
    <property type="entry name" value="AAA+_ATPase"/>
</dbReference>
<dbReference type="SUPFAM" id="SSF52540">
    <property type="entry name" value="P-loop containing nucleoside triphosphate hydrolases"/>
    <property type="match status" value="2"/>
</dbReference>
<dbReference type="GO" id="GO:0016558">
    <property type="term" value="P:protein import into peroxisome matrix"/>
    <property type="evidence" value="ECO:0007669"/>
    <property type="project" value="TreeGrafter"/>
</dbReference>
<keyword evidence="7" id="KW-0472">Membrane</keyword>
<dbReference type="CDD" id="cd19527">
    <property type="entry name" value="RecA-like_PEX6_r2"/>
    <property type="match status" value="1"/>
</dbReference>
<organism evidence="13 14">
    <name type="scientific">Cerrena zonata</name>
    <dbReference type="NCBI Taxonomy" id="2478898"/>
    <lineage>
        <taxon>Eukaryota</taxon>
        <taxon>Fungi</taxon>
        <taxon>Dikarya</taxon>
        <taxon>Basidiomycota</taxon>
        <taxon>Agaricomycotina</taxon>
        <taxon>Agaricomycetes</taxon>
        <taxon>Polyporales</taxon>
        <taxon>Cerrenaceae</taxon>
        <taxon>Cerrena</taxon>
    </lineage>
</organism>
<evidence type="ECO:0000256" key="3">
    <source>
        <dbReference type="ARBA" id="ARBA00022593"/>
    </source>
</evidence>
<dbReference type="EMBL" id="JASBNA010000003">
    <property type="protein sequence ID" value="KAK7693082.1"/>
    <property type="molecule type" value="Genomic_DNA"/>
</dbReference>
<dbReference type="InterPro" id="IPR047533">
    <property type="entry name" value="RecA-like_PEX6_r2"/>
</dbReference>
<protein>
    <recommendedName>
        <fullName evidence="8">Peroxisomal ATPase PEX6</fullName>
    </recommendedName>
    <alternativeName>
        <fullName evidence="9">Peroxin-6</fullName>
    </alternativeName>
</protein>
<dbReference type="GO" id="GO:0005829">
    <property type="term" value="C:cytosol"/>
    <property type="evidence" value="ECO:0007669"/>
    <property type="project" value="TreeGrafter"/>
</dbReference>
<comment type="caution">
    <text evidence="13">The sequence shown here is derived from an EMBL/GenBank/DDBJ whole genome shotgun (WGS) entry which is preliminary data.</text>
</comment>
<dbReference type="InterPro" id="IPR003959">
    <property type="entry name" value="ATPase_AAA_core"/>
</dbReference>
<gene>
    <name evidence="13" type="ORF">QCA50_002647</name>
</gene>
<comment type="subcellular location">
    <subcellularLocation>
        <location evidence="1">Membrane</location>
    </subcellularLocation>
</comment>
<evidence type="ECO:0000256" key="9">
    <source>
        <dbReference type="ARBA" id="ARBA00034920"/>
    </source>
</evidence>
<dbReference type="Proteomes" id="UP001385951">
    <property type="component" value="Unassembled WGS sequence"/>
</dbReference>
<feature type="domain" description="AAA+ ATPase" evidence="12">
    <location>
        <begin position="809"/>
        <end position="950"/>
    </location>
</feature>
<dbReference type="FunFam" id="3.40.50.300:FF:000109">
    <property type="entry name" value="Peroxisomal biogenesis factor 6"/>
    <property type="match status" value="1"/>
</dbReference>
<evidence type="ECO:0000256" key="8">
    <source>
        <dbReference type="ARBA" id="ARBA00034811"/>
    </source>
</evidence>
<feature type="compositionally biased region" description="Polar residues" evidence="11">
    <location>
        <begin position="422"/>
        <end position="436"/>
    </location>
</feature>
<evidence type="ECO:0000256" key="7">
    <source>
        <dbReference type="ARBA" id="ARBA00023136"/>
    </source>
</evidence>
<dbReference type="PANTHER" id="PTHR23077">
    <property type="entry name" value="AAA-FAMILY ATPASE"/>
    <property type="match status" value="1"/>
</dbReference>
<keyword evidence="3" id="KW-0962">Peroxisome biogenesis</keyword>